<reference evidence="2" key="1">
    <citation type="journal article" date="2017" name="Nature">
        <title>The sunflower genome provides insights into oil metabolism, flowering and Asterid evolution.</title>
        <authorList>
            <person name="Badouin H."/>
            <person name="Gouzy J."/>
            <person name="Grassa C.J."/>
            <person name="Murat F."/>
            <person name="Staton S.E."/>
            <person name="Cottret L."/>
            <person name="Lelandais-Briere C."/>
            <person name="Owens G.L."/>
            <person name="Carrere S."/>
            <person name="Mayjonade B."/>
            <person name="Legrand L."/>
            <person name="Gill N."/>
            <person name="Kane N.C."/>
            <person name="Bowers J.E."/>
            <person name="Hubner S."/>
            <person name="Bellec A."/>
            <person name="Berard A."/>
            <person name="Berges H."/>
            <person name="Blanchet N."/>
            <person name="Boniface M.C."/>
            <person name="Brunel D."/>
            <person name="Catrice O."/>
            <person name="Chaidir N."/>
            <person name="Claudel C."/>
            <person name="Donnadieu C."/>
            <person name="Faraut T."/>
            <person name="Fievet G."/>
            <person name="Helmstetter N."/>
            <person name="King M."/>
            <person name="Knapp S.J."/>
            <person name="Lai Z."/>
            <person name="Le Paslier M.C."/>
            <person name="Lippi Y."/>
            <person name="Lorenzon L."/>
            <person name="Mandel J.R."/>
            <person name="Marage G."/>
            <person name="Marchand G."/>
            <person name="Marquand E."/>
            <person name="Bret-Mestries E."/>
            <person name="Morien E."/>
            <person name="Nambeesan S."/>
            <person name="Nguyen T."/>
            <person name="Pegot-Espagnet P."/>
            <person name="Pouilly N."/>
            <person name="Raftis F."/>
            <person name="Sallet E."/>
            <person name="Schiex T."/>
            <person name="Thomas J."/>
            <person name="Vandecasteele C."/>
            <person name="Vares D."/>
            <person name="Vear F."/>
            <person name="Vautrin S."/>
            <person name="Crespi M."/>
            <person name="Mangin B."/>
            <person name="Burke J.M."/>
            <person name="Salse J."/>
            <person name="Munos S."/>
            <person name="Vincourt P."/>
            <person name="Rieseberg L.H."/>
            <person name="Langlade N.B."/>
        </authorList>
    </citation>
    <scope>NUCLEOTIDE SEQUENCE</scope>
    <source>
        <tissue evidence="2">Leaves</tissue>
    </source>
</reference>
<dbReference type="InterPro" id="IPR058981">
    <property type="entry name" value="MGRN1/RNF157-like_N"/>
</dbReference>
<dbReference type="GO" id="GO:0046872">
    <property type="term" value="F:metal ion binding"/>
    <property type="evidence" value="ECO:0007669"/>
    <property type="project" value="InterPro"/>
</dbReference>
<protein>
    <submittedName>
        <fullName evidence="2">Metalloenzyme, LuxS/M16 peptidase</fullName>
    </submittedName>
</protein>
<dbReference type="Gramene" id="mRNA:HanXRQr2_Chr08g0354311">
    <property type="protein sequence ID" value="mRNA:HanXRQr2_Chr08g0354311"/>
    <property type="gene ID" value="HanXRQr2_Chr08g0354311"/>
</dbReference>
<keyword evidence="3" id="KW-1185">Reference proteome</keyword>
<dbReference type="SUPFAM" id="SSF63411">
    <property type="entry name" value="LuxS/MPP-like metallohydrolase"/>
    <property type="match status" value="1"/>
</dbReference>
<dbReference type="Pfam" id="PF26192">
    <property type="entry name" value="RNF157-like_N"/>
    <property type="match status" value="1"/>
</dbReference>
<organism evidence="2 3">
    <name type="scientific">Helianthus annuus</name>
    <name type="common">Common sunflower</name>
    <dbReference type="NCBI Taxonomy" id="4232"/>
    <lineage>
        <taxon>Eukaryota</taxon>
        <taxon>Viridiplantae</taxon>
        <taxon>Streptophyta</taxon>
        <taxon>Embryophyta</taxon>
        <taxon>Tracheophyta</taxon>
        <taxon>Spermatophyta</taxon>
        <taxon>Magnoliopsida</taxon>
        <taxon>eudicotyledons</taxon>
        <taxon>Gunneridae</taxon>
        <taxon>Pentapetalae</taxon>
        <taxon>asterids</taxon>
        <taxon>campanulids</taxon>
        <taxon>Asterales</taxon>
        <taxon>Asteraceae</taxon>
        <taxon>Asteroideae</taxon>
        <taxon>Heliantheae alliance</taxon>
        <taxon>Heliantheae</taxon>
        <taxon>Helianthus</taxon>
    </lineage>
</organism>
<name>A0A9K3NEN7_HELAN</name>
<reference evidence="2" key="2">
    <citation type="submission" date="2020-06" db="EMBL/GenBank/DDBJ databases">
        <title>Helianthus annuus Genome sequencing and assembly Release 2.</title>
        <authorList>
            <person name="Gouzy J."/>
            <person name="Langlade N."/>
            <person name="Munos S."/>
        </authorList>
    </citation>
    <scope>NUCLEOTIDE SEQUENCE</scope>
    <source>
        <tissue evidence="2">Leaves</tissue>
    </source>
</reference>
<evidence type="ECO:0000259" key="1">
    <source>
        <dbReference type="Pfam" id="PF26192"/>
    </source>
</evidence>
<accession>A0A9K3NEN7</accession>
<dbReference type="AlphaFoldDB" id="A0A9K3NEN7"/>
<proteinExistence type="predicted"/>
<evidence type="ECO:0000313" key="3">
    <source>
        <dbReference type="Proteomes" id="UP000215914"/>
    </source>
</evidence>
<comment type="caution">
    <text evidence="2">The sequence shown here is derived from an EMBL/GenBank/DDBJ whole genome shotgun (WGS) entry which is preliminary data.</text>
</comment>
<dbReference type="Proteomes" id="UP000215914">
    <property type="component" value="Unassembled WGS sequence"/>
</dbReference>
<dbReference type="InterPro" id="IPR011249">
    <property type="entry name" value="Metalloenz_LuxS/M16"/>
</dbReference>
<dbReference type="Gene3D" id="3.30.830.10">
    <property type="entry name" value="Metalloenzyme, LuxS/M16 peptidase-like"/>
    <property type="match status" value="1"/>
</dbReference>
<feature type="domain" description="MGRN1/RNF157-like N-terminal" evidence="1">
    <location>
        <begin position="31"/>
        <end position="63"/>
    </location>
</feature>
<sequence>MVGGRYPCGPAMHSPTPYVDHQKAVTIRNDVNLKKETLKVEPDEQHPGKFLVVFTYDATYADRLPIGLEKVIRTVSPEIVNRLYTKWYNLQNMAVIVVVGDFSDTKSVVDLIKTHFGSKVFATDYVDIPRFLVPSHEEPRISCFMESEAAGVSVIQFPINCSLITGEYNFKICKLWCQVLRVSCKPVWWFSEHTLSLIKIILQFHHRFVITR</sequence>
<dbReference type="EMBL" id="MNCJ02000323">
    <property type="protein sequence ID" value="KAF5796658.1"/>
    <property type="molecule type" value="Genomic_DNA"/>
</dbReference>
<gene>
    <name evidence="2" type="ORF">HanXRQr2_Chr08g0354311</name>
</gene>
<evidence type="ECO:0000313" key="2">
    <source>
        <dbReference type="EMBL" id="KAF5796658.1"/>
    </source>
</evidence>